<dbReference type="SUPFAM" id="SSF89447">
    <property type="entry name" value="AbrB/MazE/MraZ-like"/>
    <property type="match status" value="1"/>
</dbReference>
<name>A0A2S7XR98_9GAMM</name>
<dbReference type="OrthoDB" id="5459182at2"/>
<organism evidence="1 2">
    <name type="scientific">Chromatium okenii</name>
    <dbReference type="NCBI Taxonomy" id="61644"/>
    <lineage>
        <taxon>Bacteria</taxon>
        <taxon>Pseudomonadati</taxon>
        <taxon>Pseudomonadota</taxon>
        <taxon>Gammaproteobacteria</taxon>
        <taxon>Chromatiales</taxon>
        <taxon>Chromatiaceae</taxon>
        <taxon>Chromatium</taxon>
    </lineage>
</organism>
<dbReference type="InterPro" id="IPR013432">
    <property type="entry name" value="Doc_partner"/>
</dbReference>
<proteinExistence type="predicted"/>
<dbReference type="EMBL" id="PPGH01000035">
    <property type="protein sequence ID" value="PQJ95962.1"/>
    <property type="molecule type" value="Genomic_DNA"/>
</dbReference>
<dbReference type="NCBIfam" id="TIGR02609">
    <property type="entry name" value="doc_partner"/>
    <property type="match status" value="1"/>
</dbReference>
<evidence type="ECO:0000313" key="2">
    <source>
        <dbReference type="Proteomes" id="UP000239936"/>
    </source>
</evidence>
<gene>
    <name evidence="1" type="ORF">CXB77_08895</name>
</gene>
<keyword evidence="2" id="KW-1185">Reference proteome</keyword>
<accession>A0A2S7XR98</accession>
<protein>
    <submittedName>
        <fullName evidence="1">AbrB/MazE/SpoVT family DNA-binding domain-containing protein</fullName>
    </submittedName>
</protein>
<dbReference type="InterPro" id="IPR037914">
    <property type="entry name" value="SpoVT-AbrB_sf"/>
</dbReference>
<reference evidence="1 2" key="1">
    <citation type="submission" date="2018-01" db="EMBL/GenBank/DDBJ databases">
        <title>The complete genome sequence of Chromatium okenii LaCa, a purple sulfur bacterium with a turbulent life.</title>
        <authorList>
            <person name="Luedin S.M."/>
            <person name="Liechti N."/>
            <person name="Storelli N."/>
            <person name="Danza F."/>
            <person name="Wittwer M."/>
            <person name="Pothier J.F."/>
            <person name="Tonolla M.A."/>
        </authorList>
    </citation>
    <scope>NUCLEOTIDE SEQUENCE [LARGE SCALE GENOMIC DNA]</scope>
    <source>
        <strain evidence="1 2">LaCa</strain>
    </source>
</reference>
<keyword evidence="1" id="KW-0238">DNA-binding</keyword>
<dbReference type="Gene3D" id="2.10.260.10">
    <property type="match status" value="1"/>
</dbReference>
<dbReference type="AlphaFoldDB" id="A0A2S7XR98"/>
<evidence type="ECO:0000313" key="1">
    <source>
        <dbReference type="EMBL" id="PQJ95962.1"/>
    </source>
</evidence>
<sequence>MLKVKVTVVGNSMGIELPQEVLNKFNVGKDDALYLVESAEGFVLTLHQQDFASQMEAAEKVLKKYSNAFQELAK</sequence>
<comment type="caution">
    <text evidence="1">The sequence shown here is derived from an EMBL/GenBank/DDBJ whole genome shotgun (WGS) entry which is preliminary data.</text>
</comment>
<dbReference type="Proteomes" id="UP000239936">
    <property type="component" value="Unassembled WGS sequence"/>
</dbReference>
<dbReference type="RefSeq" id="WP_105073603.1">
    <property type="nucleotide sequence ID" value="NZ_PPGH01000035.1"/>
</dbReference>
<dbReference type="GO" id="GO:0003677">
    <property type="term" value="F:DNA binding"/>
    <property type="evidence" value="ECO:0007669"/>
    <property type="project" value="UniProtKB-KW"/>
</dbReference>